<dbReference type="PANTHER" id="PTHR23152:SF4">
    <property type="entry name" value="2-OXOADIPATE DEHYDROGENASE COMPLEX COMPONENT E1"/>
    <property type="match status" value="1"/>
</dbReference>
<dbReference type="KEGG" id="pgin:FRZ67_21770"/>
<dbReference type="GO" id="GO:0005829">
    <property type="term" value="C:cytosol"/>
    <property type="evidence" value="ECO:0007669"/>
    <property type="project" value="TreeGrafter"/>
</dbReference>
<dbReference type="AlphaFoldDB" id="A0A5B8VHK3"/>
<dbReference type="NCBIfam" id="NF008907">
    <property type="entry name" value="PRK12270.1"/>
    <property type="match status" value="1"/>
</dbReference>
<dbReference type="Gene3D" id="3.40.50.12470">
    <property type="match status" value="1"/>
</dbReference>
<evidence type="ECO:0000256" key="1">
    <source>
        <dbReference type="ARBA" id="ARBA00001964"/>
    </source>
</evidence>
<dbReference type="OrthoDB" id="9759785at2"/>
<protein>
    <recommendedName>
        <fullName evidence="4">oxoglutarate dehydrogenase (succinyl-transferring)</fullName>
        <ecNumber evidence="4">1.2.4.2</ecNumber>
    </recommendedName>
</protein>
<feature type="domain" description="Transketolase-like pyrimidine-binding" evidence="7">
    <location>
        <begin position="581"/>
        <end position="774"/>
    </location>
</feature>
<dbReference type="NCBIfam" id="TIGR00239">
    <property type="entry name" value="2oxo_dh_E1"/>
    <property type="match status" value="1"/>
</dbReference>
<dbReference type="GO" id="GO:0004591">
    <property type="term" value="F:oxoglutarate dehydrogenase (succinyl-transferring) activity"/>
    <property type="evidence" value="ECO:0007669"/>
    <property type="project" value="UniProtKB-EC"/>
</dbReference>
<dbReference type="InterPro" id="IPR031717">
    <property type="entry name" value="ODO-1/KGD_C"/>
</dbReference>
<accession>A0A5B8VHK3</accession>
<evidence type="ECO:0000313" key="9">
    <source>
        <dbReference type="Proteomes" id="UP000321533"/>
    </source>
</evidence>
<organism evidence="8 9">
    <name type="scientific">Panacibacter ginsenosidivorans</name>
    <dbReference type="NCBI Taxonomy" id="1813871"/>
    <lineage>
        <taxon>Bacteria</taxon>
        <taxon>Pseudomonadati</taxon>
        <taxon>Bacteroidota</taxon>
        <taxon>Chitinophagia</taxon>
        <taxon>Chitinophagales</taxon>
        <taxon>Chitinophagaceae</taxon>
        <taxon>Panacibacter</taxon>
    </lineage>
</organism>
<dbReference type="Pfam" id="PF00676">
    <property type="entry name" value="E1_dh"/>
    <property type="match status" value="1"/>
</dbReference>
<dbReference type="GO" id="GO:0045252">
    <property type="term" value="C:oxoglutarate dehydrogenase complex"/>
    <property type="evidence" value="ECO:0007669"/>
    <property type="project" value="TreeGrafter"/>
</dbReference>
<dbReference type="InterPro" id="IPR011603">
    <property type="entry name" value="2oxoglutarate_DH_E1"/>
</dbReference>
<dbReference type="Gene3D" id="3.40.50.11610">
    <property type="entry name" value="Multifunctional 2-oxoglutarate metabolism enzyme, C-terminal domain"/>
    <property type="match status" value="1"/>
</dbReference>
<dbReference type="RefSeq" id="WP_147192674.1">
    <property type="nucleotide sequence ID" value="NZ_CP042435.1"/>
</dbReference>
<keyword evidence="5 8" id="KW-0560">Oxidoreductase</keyword>
<evidence type="ECO:0000259" key="7">
    <source>
        <dbReference type="SMART" id="SM00861"/>
    </source>
</evidence>
<dbReference type="InterPro" id="IPR005475">
    <property type="entry name" value="Transketolase-like_Pyr-bd"/>
</dbReference>
<sequence>MKDFSYITSSHPQFVESLYQDFSKNPESVDPEFRKFFEGFDFAVNNGSKNGNGAATPAAVSTGEAIDWMREIRVYRIILGYRNKGHLIAKTNPIRERKDRGANLDLGFFGFTEADLDKEFQAGQLIGLGKTKLRNIIDYLQKAYATHVGVEFKYISEQDRVDWLYNEMERKFNDPLPLEKRKRILEKLNQGVMFEKFLHTKYIGQKRFSLEGGETTIAALDAIINTAADNDVQEVVIGMAHRGRLNVLANIMGKTYEQIFSEFEGTAKLDQTMGSGDVKYHMGYGSEVTTPGNKTVHLKLMPNPSHLEAVDPVVVGFSRAKADVMYESEYDKILPILIHGDASIAGQGVVYEILQMSDLKGYYTGGTIHFVINNQIGFTTDFDDARSSDYCTSLAGAIQAPVLHVNGDDAEAVVKCVEIATRYRQQFNADIFVDMVCYRRHGHNEGDDPKFTQPHMYALIEKHQNPRELYTNYLLEKGEADAKDLAKEMEKKFWGDLQERLDEVKQNPLPYNYQQPELWWKSLRKATSDDFVKSPTTAISNSDFKKIFDALMSWPEDFTPLKKVEKIIQDKVKLFQAENKVDWATGELMAYASILLDGNDVRMSGQDVKRGTFSHRHAVLRDENTDKEYSRLSRLDGAKGKFRIYNSLLSEYGVLGFEYGYAMANPHALVLWEAQFGDFSNGAQTMIDQFISAGEQKWNRMNGVTMLLPHGYEGQGPEHSSARMERYLQACAELNMVITNITTAANLFHALRRQVAWPFRKPLINFSPKANLRHPGSYSHLSEFISGGFKEVIDDENVTDVAQIKKVLFCSGKLYFDLAERKQKDNRNDVAIIRLEQIYPLPFKQLDDLYKKYNKAVWFWVQEEPLNMGAASFLQMNLKSINYGVISRNPSAATATGYAKVHKQEQEEIIQTAFSI</sequence>
<evidence type="ECO:0000256" key="3">
    <source>
        <dbReference type="ARBA" id="ARBA00006936"/>
    </source>
</evidence>
<dbReference type="InterPro" id="IPR029061">
    <property type="entry name" value="THDP-binding"/>
</dbReference>
<gene>
    <name evidence="8" type="ORF">FRZ67_21770</name>
</gene>
<name>A0A5B8VHK3_9BACT</name>
<dbReference type="InterPro" id="IPR042179">
    <property type="entry name" value="KGD_C_sf"/>
</dbReference>
<dbReference type="GO" id="GO:0006099">
    <property type="term" value="P:tricarboxylic acid cycle"/>
    <property type="evidence" value="ECO:0007669"/>
    <property type="project" value="TreeGrafter"/>
</dbReference>
<keyword evidence="6" id="KW-0786">Thiamine pyrophosphate</keyword>
<evidence type="ECO:0000256" key="5">
    <source>
        <dbReference type="ARBA" id="ARBA00023002"/>
    </source>
</evidence>
<dbReference type="InterPro" id="IPR001017">
    <property type="entry name" value="DH_E1"/>
</dbReference>
<dbReference type="EMBL" id="CP042435">
    <property type="protein sequence ID" value="QEC69798.1"/>
    <property type="molecule type" value="Genomic_DNA"/>
</dbReference>
<dbReference type="InterPro" id="IPR032106">
    <property type="entry name" value="2-oxogl_dehyd_N"/>
</dbReference>
<dbReference type="CDD" id="cd02016">
    <property type="entry name" value="TPP_E1_OGDC_like"/>
    <property type="match status" value="1"/>
</dbReference>
<keyword evidence="9" id="KW-1185">Reference proteome</keyword>
<dbReference type="Pfam" id="PF02779">
    <property type="entry name" value="Transket_pyr"/>
    <property type="match status" value="1"/>
</dbReference>
<proteinExistence type="inferred from homology"/>
<dbReference type="GO" id="GO:0030976">
    <property type="term" value="F:thiamine pyrophosphate binding"/>
    <property type="evidence" value="ECO:0007669"/>
    <property type="project" value="InterPro"/>
</dbReference>
<comment type="function">
    <text evidence="2">E1 component of the 2-oxoglutarate dehydrogenase (OGDH) complex which catalyzes the decarboxylation of 2-oxoglutarate, the first step in the conversion of 2-oxoglutarate to succinyl-CoA and CO(2).</text>
</comment>
<evidence type="ECO:0000313" key="8">
    <source>
        <dbReference type="EMBL" id="QEC69798.1"/>
    </source>
</evidence>
<comment type="similarity">
    <text evidence="3">Belongs to the alpha-ketoglutarate dehydrogenase family.</text>
</comment>
<dbReference type="Proteomes" id="UP000321533">
    <property type="component" value="Chromosome"/>
</dbReference>
<dbReference type="EC" id="1.2.4.2" evidence="4"/>
<evidence type="ECO:0000256" key="2">
    <source>
        <dbReference type="ARBA" id="ARBA00003906"/>
    </source>
</evidence>
<dbReference type="Pfam" id="PF16870">
    <property type="entry name" value="OxoGdeHyase_C"/>
    <property type="match status" value="1"/>
</dbReference>
<dbReference type="PANTHER" id="PTHR23152">
    <property type="entry name" value="2-OXOGLUTARATE DEHYDROGENASE"/>
    <property type="match status" value="1"/>
</dbReference>
<evidence type="ECO:0000256" key="6">
    <source>
        <dbReference type="ARBA" id="ARBA00023052"/>
    </source>
</evidence>
<dbReference type="Pfam" id="PF16078">
    <property type="entry name" value="2-oxogl_dehyd_N"/>
    <property type="match status" value="1"/>
</dbReference>
<evidence type="ECO:0000256" key="4">
    <source>
        <dbReference type="ARBA" id="ARBA00012280"/>
    </source>
</evidence>
<dbReference type="NCBIfam" id="NF006914">
    <property type="entry name" value="PRK09404.1"/>
    <property type="match status" value="1"/>
</dbReference>
<comment type="cofactor">
    <cofactor evidence="1">
        <name>thiamine diphosphate</name>
        <dbReference type="ChEBI" id="CHEBI:58937"/>
    </cofactor>
</comment>
<dbReference type="Gene3D" id="1.10.287.1150">
    <property type="entry name" value="TPP helical domain"/>
    <property type="match status" value="1"/>
</dbReference>
<dbReference type="SMART" id="SM00861">
    <property type="entry name" value="Transket_pyr"/>
    <property type="match status" value="1"/>
</dbReference>
<dbReference type="PIRSF" id="PIRSF000157">
    <property type="entry name" value="Oxoglu_dh_E1"/>
    <property type="match status" value="1"/>
</dbReference>
<dbReference type="Gene3D" id="3.40.50.970">
    <property type="match status" value="1"/>
</dbReference>
<reference evidence="8 9" key="1">
    <citation type="journal article" date="2016" name="Int. J. Syst. Evol. Microbiol.">
        <title>Panacibacter ginsenosidivorans gen. nov., sp. nov., with ginsenoside converting activity isolated from soil of a ginseng field.</title>
        <authorList>
            <person name="Siddiqi M.Z."/>
            <person name="Muhammad Shafi S."/>
            <person name="Choi K.D."/>
            <person name="Im W.T."/>
        </authorList>
    </citation>
    <scope>NUCLEOTIDE SEQUENCE [LARGE SCALE GENOMIC DNA]</scope>
    <source>
        <strain evidence="8 9">Gsoil1550</strain>
    </source>
</reference>
<dbReference type="SUPFAM" id="SSF52518">
    <property type="entry name" value="Thiamin diphosphate-binding fold (THDP-binding)"/>
    <property type="match status" value="2"/>
</dbReference>